<dbReference type="PANTHER" id="PTHR43649:SF33">
    <property type="entry name" value="POLYGALACTURONAN_RHAMNOGALACTURONAN-BINDING PROTEIN YTCQ"/>
    <property type="match status" value="1"/>
</dbReference>
<proteinExistence type="inferred from homology"/>
<evidence type="ECO:0000313" key="8">
    <source>
        <dbReference type="EMBL" id="MEM5535371.1"/>
    </source>
</evidence>
<dbReference type="Proteomes" id="UP001449225">
    <property type="component" value="Unassembled WGS sequence"/>
</dbReference>
<gene>
    <name evidence="8" type="ORF">WNY58_03095</name>
</gene>
<accession>A0ABU9TNS6</accession>
<dbReference type="SUPFAM" id="SSF53850">
    <property type="entry name" value="Periplasmic binding protein-like II"/>
    <property type="match status" value="1"/>
</dbReference>
<evidence type="ECO:0000256" key="6">
    <source>
        <dbReference type="ARBA" id="ARBA00023139"/>
    </source>
</evidence>
<dbReference type="PANTHER" id="PTHR43649">
    <property type="entry name" value="ARABINOSE-BINDING PROTEIN-RELATED"/>
    <property type="match status" value="1"/>
</dbReference>
<comment type="subcellular location">
    <subcellularLocation>
        <location evidence="1">Periplasm</location>
    </subcellularLocation>
</comment>
<evidence type="ECO:0000256" key="7">
    <source>
        <dbReference type="ARBA" id="ARBA00023288"/>
    </source>
</evidence>
<keyword evidence="5" id="KW-0472">Membrane</keyword>
<keyword evidence="9" id="KW-1185">Reference proteome</keyword>
<sequence length="414" mass="46360">MLSLLSHGVTAEPVEVSLWRHLANETEVNASLAAIARFNQRQSQWRIVPDFIPEHTYTQALTAAARADVLPCIIDIDQPLVPNFAWNDVIRPLDGLIDQSVLSTINASGKGTYRGEVYSVGQFDVSLALFTRRSLLKKISVRIPTSDHPWSKVEFMHVIRATKGLGEYDYPFDMRPHDKTEWISYAWAPLMRSWGADLINRDNYTQVDGVLNSPEAVAFGQWVQQLVHDKLMDPAPKDDAGFPEGRVAVQLNGSWALPYYDKAVGDDLLVLPLPDFGHGTVVGGGSWHWAVSRTCSNVPAAKAFITFLLSTDEMVYIANGVSPTPHVTGLFPTRREAVAQTPYYAEGGKWRMIYEFSERFAKLRPETPAYSVISSSYKKAMADILDGMPVKTALDLAVEKIETTIKRHQYYRDK</sequence>
<keyword evidence="4" id="KW-0732">Signal</keyword>
<dbReference type="Gene3D" id="3.40.190.10">
    <property type="entry name" value="Periplasmic binding protein-like II"/>
    <property type="match status" value="1"/>
</dbReference>
<keyword evidence="3" id="KW-1003">Cell membrane</keyword>
<evidence type="ECO:0000256" key="2">
    <source>
        <dbReference type="ARBA" id="ARBA00008520"/>
    </source>
</evidence>
<reference evidence="8 9" key="1">
    <citation type="submission" date="2024-03" db="EMBL/GenBank/DDBJ databases">
        <title>Community enrichment and isolation of bacterial strains for fucoidan degradation.</title>
        <authorList>
            <person name="Sichert A."/>
        </authorList>
    </citation>
    <scope>NUCLEOTIDE SEQUENCE [LARGE SCALE GENOMIC DNA]</scope>
    <source>
        <strain evidence="8 9">AS76</strain>
    </source>
</reference>
<keyword evidence="6" id="KW-0564">Palmitate</keyword>
<evidence type="ECO:0000256" key="3">
    <source>
        <dbReference type="ARBA" id="ARBA00022475"/>
    </source>
</evidence>
<dbReference type="Pfam" id="PF13416">
    <property type="entry name" value="SBP_bac_8"/>
    <property type="match status" value="1"/>
</dbReference>
<comment type="caution">
    <text evidence="8">The sequence shown here is derived from an EMBL/GenBank/DDBJ whole genome shotgun (WGS) entry which is preliminary data.</text>
</comment>
<evidence type="ECO:0000256" key="4">
    <source>
        <dbReference type="ARBA" id="ARBA00022729"/>
    </source>
</evidence>
<dbReference type="EMBL" id="JBBMRA010000002">
    <property type="protein sequence ID" value="MEM5535371.1"/>
    <property type="molecule type" value="Genomic_DNA"/>
</dbReference>
<comment type="similarity">
    <text evidence="2">Belongs to the bacterial solute-binding protein 1 family.</text>
</comment>
<protein>
    <submittedName>
        <fullName evidence="8">Extracellular solute-binding protein</fullName>
    </submittedName>
</protein>
<dbReference type="RefSeq" id="WP_342853699.1">
    <property type="nucleotide sequence ID" value="NZ_JBBMRA010000002.1"/>
</dbReference>
<dbReference type="InterPro" id="IPR050490">
    <property type="entry name" value="Bact_solute-bd_prot1"/>
</dbReference>
<name>A0ABU9TNS6_9GAMM</name>
<evidence type="ECO:0000256" key="5">
    <source>
        <dbReference type="ARBA" id="ARBA00023136"/>
    </source>
</evidence>
<evidence type="ECO:0000256" key="1">
    <source>
        <dbReference type="ARBA" id="ARBA00004418"/>
    </source>
</evidence>
<dbReference type="InterPro" id="IPR006059">
    <property type="entry name" value="SBP"/>
</dbReference>
<evidence type="ECO:0000313" key="9">
    <source>
        <dbReference type="Proteomes" id="UP001449225"/>
    </source>
</evidence>
<organism evidence="8 9">
    <name type="scientific">Neptuniibacter pectenicola</name>
    <dbReference type="NCBI Taxonomy" id="1806669"/>
    <lineage>
        <taxon>Bacteria</taxon>
        <taxon>Pseudomonadati</taxon>
        <taxon>Pseudomonadota</taxon>
        <taxon>Gammaproteobacteria</taxon>
        <taxon>Oceanospirillales</taxon>
        <taxon>Oceanospirillaceae</taxon>
        <taxon>Neptuniibacter</taxon>
    </lineage>
</organism>
<keyword evidence="7" id="KW-0449">Lipoprotein</keyword>